<evidence type="ECO:0000313" key="2">
    <source>
        <dbReference type="EMBL" id="TGD74846.1"/>
    </source>
</evidence>
<dbReference type="SUPFAM" id="SSF56954">
    <property type="entry name" value="Outer membrane efflux proteins (OEP)"/>
    <property type="match status" value="1"/>
</dbReference>
<keyword evidence="3" id="KW-1185">Reference proteome</keyword>
<feature type="region of interest" description="Disordered" evidence="1">
    <location>
        <begin position="1"/>
        <end position="23"/>
    </location>
</feature>
<gene>
    <name evidence="2" type="ORF">E4634_06525</name>
</gene>
<protein>
    <submittedName>
        <fullName evidence="2">TolC family protein</fullName>
    </submittedName>
</protein>
<proteinExistence type="predicted"/>
<dbReference type="Gene3D" id="1.20.1600.10">
    <property type="entry name" value="Outer membrane efflux proteins (OEP)"/>
    <property type="match status" value="1"/>
</dbReference>
<accession>A0A4Z0M5X9</accession>
<dbReference type="EMBL" id="SRLE01000005">
    <property type="protein sequence ID" value="TGD74846.1"/>
    <property type="molecule type" value="Genomic_DNA"/>
</dbReference>
<dbReference type="AlphaFoldDB" id="A0A4Z0M5X9"/>
<comment type="caution">
    <text evidence="2">The sequence shown here is derived from an EMBL/GenBank/DDBJ whole genome shotgun (WGS) entry which is preliminary data.</text>
</comment>
<sequence>MPHGHTQPDVRGHVHGVEHHDHPEHCNNQDIFHFSLINNQLQRIRQVYHRLMMNTCPMFSGAASPTLHSVPQPETPIMPHLPRALLLAAVLPLTASLAVATALPAAARAATHAGELGLEDALQAALARNAATPVEAPFTASAWLAALPSIDASYLQSQEDLGTDETEIGINLPLKSPYLREQDARLRELDDTLAQTSQALRALYYSGLVREAAWSARIAAGMREQAERRIALLEDLAAREQALFEARATTRYGLLLMRQELVTARLEAADQRAQEQRWLGRFRALTGMTVLPADLEEADLPGQAGWQSHPELQLLDLRWEQEQAMLAAGSERAAPWQLRLGAKRVETPALDETQYGVSVEIPLGLLNSADEASRSGWREAARSYDRERDQLRANLAQSWQQLQQEAEHLHLRQALLEEAAEVSAEVRAQAQALRDQNELGRELWISRLIADLERQSEVNINRLLIGQNGAMRRQAAGIPL</sequence>
<organism evidence="2 3">
    <name type="scientific">Mangrovimicrobium sediminis</name>
    <dbReference type="NCBI Taxonomy" id="2562682"/>
    <lineage>
        <taxon>Bacteria</taxon>
        <taxon>Pseudomonadati</taxon>
        <taxon>Pseudomonadota</taxon>
        <taxon>Gammaproteobacteria</taxon>
        <taxon>Cellvibrionales</taxon>
        <taxon>Halieaceae</taxon>
        <taxon>Mangrovimicrobium</taxon>
    </lineage>
</organism>
<dbReference type="Proteomes" id="UP000298050">
    <property type="component" value="Unassembled WGS sequence"/>
</dbReference>
<dbReference type="OrthoDB" id="5755469at2"/>
<reference evidence="2 3" key="1">
    <citation type="submission" date="2019-04" db="EMBL/GenBank/DDBJ databases">
        <title>Taxonomy of novel Haliea sp. from mangrove soil of West Coast of India.</title>
        <authorList>
            <person name="Verma A."/>
            <person name="Kumar P."/>
            <person name="Krishnamurthi S."/>
        </authorList>
    </citation>
    <scope>NUCLEOTIDE SEQUENCE [LARGE SCALE GENOMIC DNA]</scope>
    <source>
        <strain evidence="2 3">SAOS-164</strain>
    </source>
</reference>
<evidence type="ECO:0000256" key="1">
    <source>
        <dbReference type="SAM" id="MobiDB-lite"/>
    </source>
</evidence>
<evidence type="ECO:0000313" key="3">
    <source>
        <dbReference type="Proteomes" id="UP000298050"/>
    </source>
</evidence>
<name>A0A4Z0M5X9_9GAMM</name>